<dbReference type="EMBL" id="MU853619">
    <property type="protein sequence ID" value="KAK4141009.1"/>
    <property type="molecule type" value="Genomic_DNA"/>
</dbReference>
<dbReference type="PANTHER" id="PTHR30383">
    <property type="entry name" value="THIOESTERASE 1/PROTEASE 1/LYSOPHOSPHOLIPASE L1"/>
    <property type="match status" value="1"/>
</dbReference>
<dbReference type="PANTHER" id="PTHR30383:SF5">
    <property type="entry name" value="SGNH HYDROLASE-TYPE ESTERASE DOMAIN-CONTAINING PROTEIN"/>
    <property type="match status" value="1"/>
</dbReference>
<feature type="domain" description="Fibronectin type-III" evidence="2">
    <location>
        <begin position="255"/>
        <end position="347"/>
    </location>
</feature>
<dbReference type="SUPFAM" id="SSF49265">
    <property type="entry name" value="Fibronectin type III"/>
    <property type="match status" value="1"/>
</dbReference>
<organism evidence="3 4">
    <name type="scientific">Dichotomopilus funicola</name>
    <dbReference type="NCBI Taxonomy" id="1934379"/>
    <lineage>
        <taxon>Eukaryota</taxon>
        <taxon>Fungi</taxon>
        <taxon>Dikarya</taxon>
        <taxon>Ascomycota</taxon>
        <taxon>Pezizomycotina</taxon>
        <taxon>Sordariomycetes</taxon>
        <taxon>Sordariomycetidae</taxon>
        <taxon>Sordariales</taxon>
        <taxon>Chaetomiaceae</taxon>
        <taxon>Dichotomopilus</taxon>
    </lineage>
</organism>
<gene>
    <name evidence="3" type="ORF">C8A04DRAFT_39443</name>
</gene>
<dbReference type="CDD" id="cd00063">
    <property type="entry name" value="FN3"/>
    <property type="match status" value="1"/>
</dbReference>
<evidence type="ECO:0000259" key="2">
    <source>
        <dbReference type="PROSITE" id="PS50853"/>
    </source>
</evidence>
<dbReference type="Pfam" id="PF00041">
    <property type="entry name" value="fn3"/>
    <property type="match status" value="1"/>
</dbReference>
<sequence length="569" mass="62139">MVIGDSISHGREGDWTWRYRIWQWLVRDEGLPNVRFVGPYKGTVPPDEAHPPRPPRCPDDPAELPAPLRTDGGYAAGAEADFLDNSDHFAASGQQVCQAKDLVKAQVAVYQPDVCLVQLGFNDLGWRMCGPLVALTDMKCLVDEVRAAKPDVKLAIADIPQRTDLPGREDLPVDTRVYNSMLAQVIPYWSTPKSPIALVRFCDNYSCGGSKSDAAYDGLHPNALGDYELAQAFSRTLVSAFSIGRSSLVIPKHIPPRPLSTPAGLKAISTPGGIVVKWEPVYGALGYCLQRRLAGERDWTTNELNCTTYYWPPQRKGEVIECRVRSNGGDSVHSPWSDIASAVAKPETASPPSNIITHATADGFAISWDTPRRPYAGEIDRYGILYFDGDQPGAFPSLVGARGNKTKLTGLVPGHRYFINMSTWTTAGEGRYASAHAVIVGKGKPQTPTPVRAKALDAQNLELSCPEVDGAAGYSIWIRGHGHLELRVPPKKTAETTPARQEKGSSLEPSMVTIAIWASPSIWDYEYAISAYNGDDESDQSNWVFPPRLDSVDVSLTQGDAIHVQVRYG</sequence>
<feature type="region of interest" description="Disordered" evidence="1">
    <location>
        <begin position="42"/>
        <end position="64"/>
    </location>
</feature>
<evidence type="ECO:0000256" key="1">
    <source>
        <dbReference type="SAM" id="MobiDB-lite"/>
    </source>
</evidence>
<dbReference type="Gene3D" id="2.60.40.10">
    <property type="entry name" value="Immunoglobulins"/>
    <property type="match status" value="1"/>
</dbReference>
<dbReference type="RefSeq" id="XP_062634380.1">
    <property type="nucleotide sequence ID" value="XM_062784593.1"/>
</dbReference>
<dbReference type="AlphaFoldDB" id="A0AAN6ZKK5"/>
<dbReference type="SUPFAM" id="SSF52266">
    <property type="entry name" value="SGNH hydrolase"/>
    <property type="match status" value="1"/>
</dbReference>
<proteinExistence type="predicted"/>
<dbReference type="GeneID" id="87821206"/>
<protein>
    <submittedName>
        <fullName evidence="3">Carbohydrate esterase</fullName>
    </submittedName>
</protein>
<dbReference type="CDD" id="cd01833">
    <property type="entry name" value="XynB_like"/>
    <property type="match status" value="1"/>
</dbReference>
<reference evidence="3" key="1">
    <citation type="journal article" date="2023" name="Mol. Phylogenet. Evol.">
        <title>Genome-scale phylogeny and comparative genomics of the fungal order Sordariales.</title>
        <authorList>
            <person name="Hensen N."/>
            <person name="Bonometti L."/>
            <person name="Westerberg I."/>
            <person name="Brannstrom I.O."/>
            <person name="Guillou S."/>
            <person name="Cros-Aarteil S."/>
            <person name="Calhoun S."/>
            <person name="Haridas S."/>
            <person name="Kuo A."/>
            <person name="Mondo S."/>
            <person name="Pangilinan J."/>
            <person name="Riley R."/>
            <person name="LaButti K."/>
            <person name="Andreopoulos B."/>
            <person name="Lipzen A."/>
            <person name="Chen C."/>
            <person name="Yan M."/>
            <person name="Daum C."/>
            <person name="Ng V."/>
            <person name="Clum A."/>
            <person name="Steindorff A."/>
            <person name="Ohm R.A."/>
            <person name="Martin F."/>
            <person name="Silar P."/>
            <person name="Natvig D.O."/>
            <person name="Lalanne C."/>
            <person name="Gautier V."/>
            <person name="Ament-Velasquez S.L."/>
            <person name="Kruys A."/>
            <person name="Hutchinson M.I."/>
            <person name="Powell A.J."/>
            <person name="Barry K."/>
            <person name="Miller A.N."/>
            <person name="Grigoriev I.V."/>
            <person name="Debuchy R."/>
            <person name="Gladieux P."/>
            <person name="Hiltunen Thoren M."/>
            <person name="Johannesson H."/>
        </authorList>
    </citation>
    <scope>NUCLEOTIDE SEQUENCE</scope>
    <source>
        <strain evidence="3">CBS 141.50</strain>
    </source>
</reference>
<dbReference type="Proteomes" id="UP001302676">
    <property type="component" value="Unassembled WGS sequence"/>
</dbReference>
<dbReference type="InterPro" id="IPR013830">
    <property type="entry name" value="SGNH_hydro"/>
</dbReference>
<dbReference type="SMART" id="SM00060">
    <property type="entry name" value="FN3"/>
    <property type="match status" value="2"/>
</dbReference>
<dbReference type="GO" id="GO:0004622">
    <property type="term" value="F:phosphatidylcholine lysophospholipase activity"/>
    <property type="evidence" value="ECO:0007669"/>
    <property type="project" value="TreeGrafter"/>
</dbReference>
<dbReference type="InterPro" id="IPR013783">
    <property type="entry name" value="Ig-like_fold"/>
</dbReference>
<comment type="caution">
    <text evidence="3">The sequence shown here is derived from an EMBL/GenBank/DDBJ whole genome shotgun (WGS) entry which is preliminary data.</text>
</comment>
<dbReference type="InterPro" id="IPR051532">
    <property type="entry name" value="Ester_Hydrolysis_Enzymes"/>
</dbReference>
<dbReference type="Pfam" id="PF13472">
    <property type="entry name" value="Lipase_GDSL_2"/>
    <property type="match status" value="1"/>
</dbReference>
<dbReference type="PROSITE" id="PS50853">
    <property type="entry name" value="FN3"/>
    <property type="match status" value="2"/>
</dbReference>
<feature type="domain" description="Fibronectin type-III" evidence="2">
    <location>
        <begin position="351"/>
        <end position="443"/>
    </location>
</feature>
<dbReference type="Gene3D" id="3.40.50.1110">
    <property type="entry name" value="SGNH hydrolase"/>
    <property type="match status" value="1"/>
</dbReference>
<feature type="compositionally biased region" description="Basic and acidic residues" evidence="1">
    <location>
        <begin position="47"/>
        <end position="59"/>
    </location>
</feature>
<keyword evidence="4" id="KW-1185">Reference proteome</keyword>
<dbReference type="InterPro" id="IPR036514">
    <property type="entry name" value="SGNH_hydro_sf"/>
</dbReference>
<dbReference type="InterPro" id="IPR036116">
    <property type="entry name" value="FN3_sf"/>
</dbReference>
<accession>A0AAN6ZKK5</accession>
<reference evidence="3" key="2">
    <citation type="submission" date="2023-05" db="EMBL/GenBank/DDBJ databases">
        <authorList>
            <consortium name="Lawrence Berkeley National Laboratory"/>
            <person name="Steindorff A."/>
            <person name="Hensen N."/>
            <person name="Bonometti L."/>
            <person name="Westerberg I."/>
            <person name="Brannstrom I.O."/>
            <person name="Guillou S."/>
            <person name="Cros-Aarteil S."/>
            <person name="Calhoun S."/>
            <person name="Haridas S."/>
            <person name="Kuo A."/>
            <person name="Mondo S."/>
            <person name="Pangilinan J."/>
            <person name="Riley R."/>
            <person name="Labutti K."/>
            <person name="Andreopoulos B."/>
            <person name="Lipzen A."/>
            <person name="Chen C."/>
            <person name="Yanf M."/>
            <person name="Daum C."/>
            <person name="Ng V."/>
            <person name="Clum A."/>
            <person name="Ohm R."/>
            <person name="Martin F."/>
            <person name="Silar P."/>
            <person name="Natvig D."/>
            <person name="Lalanne C."/>
            <person name="Gautier V."/>
            <person name="Ament-Velasquez S.L."/>
            <person name="Kruys A."/>
            <person name="Hutchinson M.I."/>
            <person name="Powell A.J."/>
            <person name="Barry K."/>
            <person name="Miller A.N."/>
            <person name="Grigoriev I.V."/>
            <person name="Debuchy R."/>
            <person name="Gladieux P."/>
            <person name="Thoren M.H."/>
            <person name="Johannesson H."/>
        </authorList>
    </citation>
    <scope>NUCLEOTIDE SEQUENCE</scope>
    <source>
        <strain evidence="3">CBS 141.50</strain>
    </source>
</reference>
<evidence type="ECO:0000313" key="3">
    <source>
        <dbReference type="EMBL" id="KAK4141009.1"/>
    </source>
</evidence>
<dbReference type="InterPro" id="IPR003961">
    <property type="entry name" value="FN3_dom"/>
</dbReference>
<name>A0AAN6ZKK5_9PEZI</name>
<evidence type="ECO:0000313" key="4">
    <source>
        <dbReference type="Proteomes" id="UP001302676"/>
    </source>
</evidence>